<sequence length="326" mass="37110">MSPPSNRRITKELEHIIEDIMKQRAEIEKYRQWVRETPVKPRSESDLEGLTSFFGMLRNAIEDQIMGRIVKYEKHLDAKDGYINLLIENGASRVAAEWRYRLDGRLNQVYGAVQQCHGEMENVLGVKEHRGKERHSPDTKSRTQQKDKKTKIQKNHSNQPQGETTGEHTTPERGSSTTHTTTAREEANEDRADSGYQGSSADSTEARASSTTDRASNTSARASSTRATRSTTPATSDNSSSRRSSNRFRDHDTDRTRPRQRHYNMPTTDEKRKARARHEALSSDRYSERASEGLRMIAESFGLEGRRGRRGSNGVMSRLGRFVNVR</sequence>
<feature type="compositionally biased region" description="Basic and acidic residues" evidence="1">
    <location>
        <begin position="247"/>
        <end position="257"/>
    </location>
</feature>
<dbReference type="EMBL" id="JAVRRJ010000002">
    <property type="protein sequence ID" value="KAK5089068.1"/>
    <property type="molecule type" value="Genomic_DNA"/>
</dbReference>
<name>A0AAN7Y8C5_9EURO</name>
<evidence type="ECO:0000313" key="3">
    <source>
        <dbReference type="Proteomes" id="UP001309876"/>
    </source>
</evidence>
<dbReference type="AlphaFoldDB" id="A0AAN7Y8C5"/>
<dbReference type="Proteomes" id="UP001309876">
    <property type="component" value="Unassembled WGS sequence"/>
</dbReference>
<reference evidence="2 3" key="1">
    <citation type="submission" date="2023-08" db="EMBL/GenBank/DDBJ databases">
        <title>Black Yeasts Isolated from many extreme environments.</title>
        <authorList>
            <person name="Coleine C."/>
            <person name="Stajich J.E."/>
            <person name="Selbmann L."/>
        </authorList>
    </citation>
    <scope>NUCLEOTIDE SEQUENCE [LARGE SCALE GENOMIC DNA]</scope>
    <source>
        <strain evidence="2 3">CCFEE 5910</strain>
    </source>
</reference>
<feature type="compositionally biased region" description="Basic and acidic residues" evidence="1">
    <location>
        <begin position="268"/>
        <end position="287"/>
    </location>
</feature>
<protein>
    <submittedName>
        <fullName evidence="2">Uncharacterized protein</fullName>
    </submittedName>
</protein>
<evidence type="ECO:0000256" key="1">
    <source>
        <dbReference type="SAM" id="MobiDB-lite"/>
    </source>
</evidence>
<feature type="compositionally biased region" description="Polar residues" evidence="1">
    <location>
        <begin position="155"/>
        <end position="164"/>
    </location>
</feature>
<evidence type="ECO:0000313" key="2">
    <source>
        <dbReference type="EMBL" id="KAK5089068.1"/>
    </source>
</evidence>
<proteinExistence type="predicted"/>
<feature type="compositionally biased region" description="Basic and acidic residues" evidence="1">
    <location>
        <begin position="127"/>
        <end position="147"/>
    </location>
</feature>
<gene>
    <name evidence="2" type="ORF">LTR05_003292</name>
</gene>
<comment type="caution">
    <text evidence="2">The sequence shown here is derived from an EMBL/GenBank/DDBJ whole genome shotgun (WGS) entry which is preliminary data.</text>
</comment>
<feature type="compositionally biased region" description="Polar residues" evidence="1">
    <location>
        <begin position="172"/>
        <end position="181"/>
    </location>
</feature>
<feature type="compositionally biased region" description="Low complexity" evidence="1">
    <location>
        <begin position="199"/>
        <end position="243"/>
    </location>
</feature>
<feature type="compositionally biased region" description="Basic and acidic residues" evidence="1">
    <location>
        <begin position="182"/>
        <end position="193"/>
    </location>
</feature>
<keyword evidence="3" id="KW-1185">Reference proteome</keyword>
<accession>A0AAN7Y8C5</accession>
<organism evidence="2 3">
    <name type="scientific">Lithohypha guttulata</name>
    <dbReference type="NCBI Taxonomy" id="1690604"/>
    <lineage>
        <taxon>Eukaryota</taxon>
        <taxon>Fungi</taxon>
        <taxon>Dikarya</taxon>
        <taxon>Ascomycota</taxon>
        <taxon>Pezizomycotina</taxon>
        <taxon>Eurotiomycetes</taxon>
        <taxon>Chaetothyriomycetidae</taxon>
        <taxon>Chaetothyriales</taxon>
        <taxon>Trichomeriaceae</taxon>
        <taxon>Lithohypha</taxon>
    </lineage>
</organism>
<feature type="region of interest" description="Disordered" evidence="1">
    <location>
        <begin position="127"/>
        <end position="287"/>
    </location>
</feature>